<evidence type="ECO:0000256" key="1">
    <source>
        <dbReference type="SAM" id="Phobius"/>
    </source>
</evidence>
<keyword evidence="1" id="KW-0812">Transmembrane</keyword>
<feature type="transmembrane region" description="Helical" evidence="1">
    <location>
        <begin position="69"/>
        <end position="87"/>
    </location>
</feature>
<sequence>MSTPTSGEDVMHEITPREARRRLDHLEAATANRDAERRIHALATAGFGVLMGGYLTISRVVEETRFETVALVLYVVLLGALAAWQTRGALAWPRHARRTSWLGLGGTFVLFMGAVVLFNVREVAREDGGAPGPENVVLLVAAGVLTATPMLVAAVRIRRGGGV</sequence>
<feature type="transmembrane region" description="Helical" evidence="1">
    <location>
        <begin position="39"/>
        <end position="57"/>
    </location>
</feature>
<name>A0A941I0X3_9MICO</name>
<proteinExistence type="predicted"/>
<feature type="transmembrane region" description="Helical" evidence="1">
    <location>
        <begin position="99"/>
        <end position="118"/>
    </location>
</feature>
<protein>
    <submittedName>
        <fullName evidence="2">Uncharacterized protein</fullName>
    </submittedName>
</protein>
<keyword evidence="1" id="KW-1133">Transmembrane helix</keyword>
<accession>A0A941I0X3</accession>
<dbReference type="RefSeq" id="WP_211602764.1">
    <property type="nucleotide sequence ID" value="NZ_JAGSNF010000012.1"/>
</dbReference>
<gene>
    <name evidence="2" type="ORF">KC207_09435</name>
</gene>
<keyword evidence="3" id="KW-1185">Reference proteome</keyword>
<dbReference type="EMBL" id="JAGSNF010000012">
    <property type="protein sequence ID" value="MBR7743509.1"/>
    <property type="molecule type" value="Genomic_DNA"/>
</dbReference>
<feature type="transmembrane region" description="Helical" evidence="1">
    <location>
        <begin position="138"/>
        <end position="157"/>
    </location>
</feature>
<evidence type="ECO:0000313" key="2">
    <source>
        <dbReference type="EMBL" id="MBR7743509.1"/>
    </source>
</evidence>
<evidence type="ECO:0000313" key="3">
    <source>
        <dbReference type="Proteomes" id="UP000677016"/>
    </source>
</evidence>
<comment type="caution">
    <text evidence="2">The sequence shown here is derived from an EMBL/GenBank/DDBJ whole genome shotgun (WGS) entry which is preliminary data.</text>
</comment>
<keyword evidence="1" id="KW-0472">Membrane</keyword>
<dbReference type="Proteomes" id="UP000677016">
    <property type="component" value="Unassembled WGS sequence"/>
</dbReference>
<reference evidence="2" key="1">
    <citation type="submission" date="2021-04" db="EMBL/GenBank/DDBJ databases">
        <title>Phycicoccus avicenniae sp. nov., a novel endophytic actinomycetes isolated from branch of Avicennia mariana.</title>
        <authorList>
            <person name="Tuo L."/>
        </authorList>
    </citation>
    <scope>NUCLEOTIDE SEQUENCE</scope>
    <source>
        <strain evidence="2">BSK3Z-2</strain>
    </source>
</reference>
<dbReference type="AlphaFoldDB" id="A0A941I0X3"/>
<organism evidence="2 3">
    <name type="scientific">Phycicoccus avicenniae</name>
    <dbReference type="NCBI Taxonomy" id="2828860"/>
    <lineage>
        <taxon>Bacteria</taxon>
        <taxon>Bacillati</taxon>
        <taxon>Actinomycetota</taxon>
        <taxon>Actinomycetes</taxon>
        <taxon>Micrococcales</taxon>
        <taxon>Intrasporangiaceae</taxon>
        <taxon>Phycicoccus</taxon>
    </lineage>
</organism>